<dbReference type="Proteomes" id="UP001595607">
    <property type="component" value="Unassembled WGS sequence"/>
</dbReference>
<evidence type="ECO:0000313" key="5">
    <source>
        <dbReference type="EMBL" id="MFC3301983.1"/>
    </source>
</evidence>
<comment type="catalytic activity">
    <reaction evidence="4">
        <text>a 2'-deoxyribonucleoside 5'-triphosphate + H2O = a 2'-deoxyribonucleoside 5'-phosphate + diphosphate + H(+)</text>
        <dbReference type="Rhea" id="RHEA:44644"/>
        <dbReference type="ChEBI" id="CHEBI:15377"/>
        <dbReference type="ChEBI" id="CHEBI:15378"/>
        <dbReference type="ChEBI" id="CHEBI:33019"/>
        <dbReference type="ChEBI" id="CHEBI:61560"/>
        <dbReference type="ChEBI" id="CHEBI:65317"/>
        <dbReference type="EC" id="3.6.1.9"/>
    </reaction>
</comment>
<dbReference type="PANTHER" id="PTHR43213">
    <property type="entry name" value="BIFUNCTIONAL DTTP/UTP PYROPHOSPHATASE/METHYLTRANSFERASE PROTEIN-RELATED"/>
    <property type="match status" value="1"/>
</dbReference>
<evidence type="ECO:0000256" key="2">
    <source>
        <dbReference type="ARBA" id="ARBA00022801"/>
    </source>
</evidence>
<keyword evidence="6" id="KW-1185">Reference proteome</keyword>
<keyword evidence="2 4" id="KW-0378">Hydrolase</keyword>
<protein>
    <recommendedName>
        <fullName evidence="4">Nucleoside triphosphate pyrophosphatase</fullName>
        <ecNumber evidence="4">3.6.1.9</ecNumber>
    </recommendedName>
    <alternativeName>
        <fullName evidence="4">Nucleotide pyrophosphatase</fullName>
        <shortName evidence="4">Nucleotide PPase</shortName>
    </alternativeName>
</protein>
<organism evidence="5 6">
    <name type="scientific">Parvularcula lutaonensis</name>
    <dbReference type="NCBI Taxonomy" id="491923"/>
    <lineage>
        <taxon>Bacteria</taxon>
        <taxon>Pseudomonadati</taxon>
        <taxon>Pseudomonadota</taxon>
        <taxon>Alphaproteobacteria</taxon>
        <taxon>Parvularculales</taxon>
        <taxon>Parvularculaceae</taxon>
        <taxon>Parvularcula</taxon>
    </lineage>
</organism>
<dbReference type="Gene3D" id="3.90.950.10">
    <property type="match status" value="1"/>
</dbReference>
<dbReference type="Pfam" id="PF02545">
    <property type="entry name" value="Maf"/>
    <property type="match status" value="1"/>
</dbReference>
<reference evidence="6" key="1">
    <citation type="journal article" date="2019" name="Int. J. Syst. Evol. Microbiol.">
        <title>The Global Catalogue of Microorganisms (GCM) 10K type strain sequencing project: providing services to taxonomists for standard genome sequencing and annotation.</title>
        <authorList>
            <consortium name="The Broad Institute Genomics Platform"/>
            <consortium name="The Broad Institute Genome Sequencing Center for Infectious Disease"/>
            <person name="Wu L."/>
            <person name="Ma J."/>
        </authorList>
    </citation>
    <scope>NUCLEOTIDE SEQUENCE [LARGE SCALE GENOMIC DNA]</scope>
    <source>
        <strain evidence="6">KCTC 22245</strain>
    </source>
</reference>
<dbReference type="EMBL" id="JBHRVA010000002">
    <property type="protein sequence ID" value="MFC3301983.1"/>
    <property type="molecule type" value="Genomic_DNA"/>
</dbReference>
<comment type="subcellular location">
    <subcellularLocation>
        <location evidence="4">Cytoplasm</location>
    </subcellularLocation>
</comment>
<dbReference type="InterPro" id="IPR029001">
    <property type="entry name" value="ITPase-like_fam"/>
</dbReference>
<comment type="catalytic activity">
    <reaction evidence="4">
        <text>a ribonucleoside 5'-triphosphate + H2O = a ribonucleoside 5'-phosphate + diphosphate + H(+)</text>
        <dbReference type="Rhea" id="RHEA:23996"/>
        <dbReference type="ChEBI" id="CHEBI:15377"/>
        <dbReference type="ChEBI" id="CHEBI:15378"/>
        <dbReference type="ChEBI" id="CHEBI:33019"/>
        <dbReference type="ChEBI" id="CHEBI:58043"/>
        <dbReference type="ChEBI" id="CHEBI:61557"/>
        <dbReference type="EC" id="3.6.1.9"/>
    </reaction>
</comment>
<comment type="cofactor">
    <cofactor evidence="1 4">
        <name>a divalent metal cation</name>
        <dbReference type="ChEBI" id="CHEBI:60240"/>
    </cofactor>
</comment>
<evidence type="ECO:0000256" key="4">
    <source>
        <dbReference type="HAMAP-Rule" id="MF_00528"/>
    </source>
</evidence>
<dbReference type="PANTHER" id="PTHR43213:SF5">
    <property type="entry name" value="BIFUNCTIONAL DTTP_UTP PYROPHOSPHATASE_METHYLTRANSFERASE PROTEIN-RELATED"/>
    <property type="match status" value="1"/>
</dbReference>
<dbReference type="InterPro" id="IPR003697">
    <property type="entry name" value="Maf-like"/>
</dbReference>
<comment type="caution">
    <text evidence="5">The sequence shown here is derived from an EMBL/GenBank/DDBJ whole genome shotgun (WGS) entry which is preliminary data.</text>
</comment>
<feature type="active site" description="Proton acceptor" evidence="4">
    <location>
        <position position="71"/>
    </location>
</feature>
<accession>A0ABV7M9D7</accession>
<evidence type="ECO:0000313" key="6">
    <source>
        <dbReference type="Proteomes" id="UP001595607"/>
    </source>
</evidence>
<dbReference type="EC" id="3.6.1.9" evidence="4"/>
<evidence type="ECO:0000256" key="1">
    <source>
        <dbReference type="ARBA" id="ARBA00001968"/>
    </source>
</evidence>
<gene>
    <name evidence="5" type="ORF">ACFONP_04485</name>
</gene>
<proteinExistence type="inferred from homology"/>
<comment type="function">
    <text evidence="4">Nucleoside triphosphate pyrophosphatase. May have a dual role in cell division arrest and in preventing the incorporation of modified nucleotides into cellular nucleic acids.</text>
</comment>
<dbReference type="RefSeq" id="WP_189573966.1">
    <property type="nucleotide sequence ID" value="NZ_BMXU01000001.1"/>
</dbReference>
<dbReference type="GO" id="GO:0016787">
    <property type="term" value="F:hydrolase activity"/>
    <property type="evidence" value="ECO:0007669"/>
    <property type="project" value="UniProtKB-KW"/>
</dbReference>
<keyword evidence="3 4" id="KW-0546">Nucleotide metabolism</keyword>
<name>A0ABV7M9D7_9PROT</name>
<dbReference type="CDD" id="cd00555">
    <property type="entry name" value="Maf"/>
    <property type="match status" value="1"/>
</dbReference>
<dbReference type="SUPFAM" id="SSF52972">
    <property type="entry name" value="ITPase-like"/>
    <property type="match status" value="1"/>
</dbReference>
<dbReference type="HAMAP" id="MF_00528">
    <property type="entry name" value="Maf"/>
    <property type="match status" value="1"/>
</dbReference>
<dbReference type="PIRSF" id="PIRSF006305">
    <property type="entry name" value="Maf"/>
    <property type="match status" value="1"/>
</dbReference>
<sequence>MTDIVLASGSRSRREILERAGIPFRVMRPDVDEDALKLQLTEKSPADLAIALAEAKGLSLDLPGAIVIGADQVMEFEGQPFDKPGSMDELRSRLLDMAGKPHHLRGGVILVRNGSVIERIRETSTLWMRNVSRSEVDSYLETVGEDVLSTVGGYMLEGLGVRLFDRVDGDFFSILGLPLFPVLRVLRREGAIPW</sequence>
<evidence type="ECO:0000256" key="3">
    <source>
        <dbReference type="ARBA" id="ARBA00023080"/>
    </source>
</evidence>
<comment type="similarity">
    <text evidence="4">Belongs to the Maf family.</text>
</comment>
<comment type="caution">
    <text evidence="4">Lacks conserved residue(s) required for the propagation of feature annotation.</text>
</comment>
<keyword evidence="4" id="KW-0963">Cytoplasm</keyword>